<name>A0ABQ9G0G9_9NEOP</name>
<reference evidence="1 2" key="1">
    <citation type="submission" date="2023-02" db="EMBL/GenBank/DDBJ databases">
        <title>LHISI_Scaffold_Assembly.</title>
        <authorList>
            <person name="Stuart O.P."/>
            <person name="Cleave R."/>
            <person name="Magrath M.J.L."/>
            <person name="Mikheyev A.S."/>
        </authorList>
    </citation>
    <scope>NUCLEOTIDE SEQUENCE [LARGE SCALE GENOMIC DNA]</scope>
    <source>
        <strain evidence="1">Daus_M_001</strain>
        <tissue evidence="1">Leg muscle</tissue>
    </source>
</reference>
<evidence type="ECO:0000313" key="1">
    <source>
        <dbReference type="EMBL" id="KAJ8865984.1"/>
    </source>
</evidence>
<dbReference type="Proteomes" id="UP001159363">
    <property type="component" value="Chromosome 16"/>
</dbReference>
<sequence>MDQDFTTERAVKSGRKNSCKVSATKKAEIRQQGVVYAMIEVADKQEHIHAQNVEVRKPTSGRSVQQTGPSGIVVDAWGTLVNAATRWTSRN</sequence>
<organism evidence="1 2">
    <name type="scientific">Dryococelus australis</name>
    <dbReference type="NCBI Taxonomy" id="614101"/>
    <lineage>
        <taxon>Eukaryota</taxon>
        <taxon>Metazoa</taxon>
        <taxon>Ecdysozoa</taxon>
        <taxon>Arthropoda</taxon>
        <taxon>Hexapoda</taxon>
        <taxon>Insecta</taxon>
        <taxon>Pterygota</taxon>
        <taxon>Neoptera</taxon>
        <taxon>Polyneoptera</taxon>
        <taxon>Phasmatodea</taxon>
        <taxon>Verophasmatodea</taxon>
        <taxon>Anareolatae</taxon>
        <taxon>Phasmatidae</taxon>
        <taxon>Eurycanthinae</taxon>
        <taxon>Dryococelus</taxon>
    </lineage>
</organism>
<comment type="caution">
    <text evidence="1">The sequence shown here is derived from an EMBL/GenBank/DDBJ whole genome shotgun (WGS) entry which is preliminary data.</text>
</comment>
<protein>
    <submittedName>
        <fullName evidence="1">Uncharacterized protein</fullName>
    </submittedName>
</protein>
<accession>A0ABQ9G0G9</accession>
<dbReference type="EMBL" id="JARBHB010000017">
    <property type="protein sequence ID" value="KAJ8865984.1"/>
    <property type="molecule type" value="Genomic_DNA"/>
</dbReference>
<evidence type="ECO:0000313" key="2">
    <source>
        <dbReference type="Proteomes" id="UP001159363"/>
    </source>
</evidence>
<proteinExistence type="predicted"/>
<gene>
    <name evidence="1" type="ORF">PR048_033508</name>
</gene>
<keyword evidence="2" id="KW-1185">Reference proteome</keyword>